<keyword evidence="5 6" id="KW-0732">Signal</keyword>
<evidence type="ECO:0000313" key="8">
    <source>
        <dbReference type="Proteomes" id="UP000594263"/>
    </source>
</evidence>
<feature type="signal peptide" evidence="6">
    <location>
        <begin position="1"/>
        <end position="25"/>
    </location>
</feature>
<feature type="chain" id="PRO_5029944798" description="S-protein homolog" evidence="6">
    <location>
        <begin position="26"/>
        <end position="142"/>
    </location>
</feature>
<sequence length="142" mass="16673">MGCNNITKMLLIVTLICLCLSIGSAESGADLEWPKTHVRLFDKAESQSNIIVHCWSSEDDLGVHTITFGEFYAFNFRHNLLCNTKFVCMVKFEDGVDKFFYAYHCQRDRFKCREMCDWSLYENRACLWDSDCYDYTNRPPLF</sequence>
<protein>
    <recommendedName>
        <fullName evidence="6">S-protein homolog</fullName>
    </recommendedName>
</protein>
<dbReference type="GO" id="GO:0005576">
    <property type="term" value="C:extracellular region"/>
    <property type="evidence" value="ECO:0007669"/>
    <property type="project" value="UniProtKB-SubCell"/>
</dbReference>
<dbReference type="Proteomes" id="UP000594263">
    <property type="component" value="Unplaced"/>
</dbReference>
<dbReference type="PANTHER" id="PTHR31232:SF155">
    <property type="entry name" value="PLANT SELF-INCOMPATIBILITY PROTEIN S1 FAMILY"/>
    <property type="match status" value="1"/>
</dbReference>
<dbReference type="GO" id="GO:0060320">
    <property type="term" value="P:rejection of self pollen"/>
    <property type="evidence" value="ECO:0007669"/>
    <property type="project" value="UniProtKB-KW"/>
</dbReference>
<reference evidence="7" key="1">
    <citation type="submission" date="2021-01" db="UniProtKB">
        <authorList>
            <consortium name="EnsemblPlants"/>
        </authorList>
    </citation>
    <scope>IDENTIFICATION</scope>
</reference>
<evidence type="ECO:0000256" key="1">
    <source>
        <dbReference type="ARBA" id="ARBA00004613"/>
    </source>
</evidence>
<accession>A0A7N0ZT97</accession>
<evidence type="ECO:0000256" key="6">
    <source>
        <dbReference type="RuleBase" id="RU367044"/>
    </source>
</evidence>
<dbReference type="InterPro" id="IPR010264">
    <property type="entry name" value="Self-incomp_S1"/>
</dbReference>
<comment type="similarity">
    <text evidence="2 6">Belongs to the plant self-incompatibility (S1) protein family.</text>
</comment>
<evidence type="ECO:0000256" key="4">
    <source>
        <dbReference type="ARBA" id="ARBA00022525"/>
    </source>
</evidence>
<evidence type="ECO:0000313" key="7">
    <source>
        <dbReference type="EnsemblPlants" id="Kaladp0032s0131.1.v1.1.CDS.1"/>
    </source>
</evidence>
<keyword evidence="4 6" id="KW-0964">Secreted</keyword>
<organism evidence="7 8">
    <name type="scientific">Kalanchoe fedtschenkoi</name>
    <name type="common">Lavender scallops</name>
    <name type="synonym">South American air plant</name>
    <dbReference type="NCBI Taxonomy" id="63787"/>
    <lineage>
        <taxon>Eukaryota</taxon>
        <taxon>Viridiplantae</taxon>
        <taxon>Streptophyta</taxon>
        <taxon>Embryophyta</taxon>
        <taxon>Tracheophyta</taxon>
        <taxon>Spermatophyta</taxon>
        <taxon>Magnoliopsida</taxon>
        <taxon>eudicotyledons</taxon>
        <taxon>Gunneridae</taxon>
        <taxon>Pentapetalae</taxon>
        <taxon>Saxifragales</taxon>
        <taxon>Crassulaceae</taxon>
        <taxon>Kalanchoe</taxon>
    </lineage>
</organism>
<dbReference type="Gramene" id="Kaladp0032s0131.1.v1.1">
    <property type="protein sequence ID" value="Kaladp0032s0131.1.v1.1.CDS.1"/>
    <property type="gene ID" value="Kaladp0032s0131.v1.1"/>
</dbReference>
<keyword evidence="3 6" id="KW-0713">Self-incompatibility</keyword>
<proteinExistence type="inferred from homology"/>
<dbReference type="EnsemblPlants" id="Kaladp0032s0131.1.v1.1">
    <property type="protein sequence ID" value="Kaladp0032s0131.1.v1.1.CDS.1"/>
    <property type="gene ID" value="Kaladp0032s0131.v1.1"/>
</dbReference>
<dbReference type="AlphaFoldDB" id="A0A7N0ZT97"/>
<comment type="subcellular location">
    <subcellularLocation>
        <location evidence="1 6">Secreted</location>
    </subcellularLocation>
</comment>
<evidence type="ECO:0000256" key="3">
    <source>
        <dbReference type="ARBA" id="ARBA00022471"/>
    </source>
</evidence>
<name>A0A7N0ZT97_KALFE</name>
<keyword evidence="8" id="KW-1185">Reference proteome</keyword>
<evidence type="ECO:0000256" key="5">
    <source>
        <dbReference type="ARBA" id="ARBA00022729"/>
    </source>
</evidence>
<dbReference type="Pfam" id="PF05938">
    <property type="entry name" value="Self-incomp_S1"/>
    <property type="match status" value="1"/>
</dbReference>
<dbReference type="PANTHER" id="PTHR31232">
    <property type="match status" value="1"/>
</dbReference>
<evidence type="ECO:0000256" key="2">
    <source>
        <dbReference type="ARBA" id="ARBA00005581"/>
    </source>
</evidence>